<dbReference type="CDD" id="cd06223">
    <property type="entry name" value="PRTases_typeI"/>
    <property type="match status" value="1"/>
</dbReference>
<proteinExistence type="inferred from homology"/>
<evidence type="ECO:0000259" key="2">
    <source>
        <dbReference type="Pfam" id="PF18912"/>
    </source>
</evidence>
<dbReference type="InterPro" id="IPR029057">
    <property type="entry name" value="PRTase-like"/>
</dbReference>
<dbReference type="STRING" id="224999.GCA_001485475_00360"/>
<name>A0A0U9HCM6_9FIRM</name>
<dbReference type="SUPFAM" id="SSF53271">
    <property type="entry name" value="PRTase-like"/>
    <property type="match status" value="1"/>
</dbReference>
<dbReference type="PANTHER" id="PTHR47505">
    <property type="entry name" value="DNA UTILIZATION PROTEIN YHGH"/>
    <property type="match status" value="1"/>
</dbReference>
<gene>
    <name evidence="3" type="ORF">TSYNT_5204</name>
</gene>
<evidence type="ECO:0000313" key="4">
    <source>
        <dbReference type="Proteomes" id="UP000062160"/>
    </source>
</evidence>
<dbReference type="RefSeq" id="WP_083497600.1">
    <property type="nucleotide sequence ID" value="NZ_DF976999.1"/>
</dbReference>
<reference evidence="3" key="1">
    <citation type="journal article" date="2016" name="Genome Announc.">
        <title>Draft Genome Sequence of the Syntrophic Lactate-Degrading Bacterium Tepidanaerobacter syntrophicus JLT.</title>
        <authorList>
            <person name="Matsuura N."/>
            <person name="Ohashi A."/>
            <person name="Tourlousse D.M."/>
            <person name="Sekiguchi Y."/>
        </authorList>
    </citation>
    <scope>NUCLEOTIDE SEQUENCE [LARGE SCALE GENOMIC DNA]</scope>
    <source>
        <strain evidence="3">JL</strain>
    </source>
</reference>
<keyword evidence="4" id="KW-1185">Reference proteome</keyword>
<dbReference type="Proteomes" id="UP000062160">
    <property type="component" value="Unassembled WGS sequence"/>
</dbReference>
<dbReference type="Pfam" id="PF18912">
    <property type="entry name" value="DZR_2"/>
    <property type="match status" value="1"/>
</dbReference>
<dbReference type="InterPro" id="IPR051910">
    <property type="entry name" value="ComF/GntX_DNA_util-trans"/>
</dbReference>
<accession>A0A0U9HCM6</accession>
<feature type="domain" description="Double zinc ribbon" evidence="2">
    <location>
        <begin position="11"/>
        <end position="69"/>
    </location>
</feature>
<organism evidence="3">
    <name type="scientific">Tepidanaerobacter syntrophicus</name>
    <dbReference type="NCBI Taxonomy" id="224999"/>
    <lineage>
        <taxon>Bacteria</taxon>
        <taxon>Bacillati</taxon>
        <taxon>Bacillota</taxon>
        <taxon>Clostridia</taxon>
        <taxon>Thermosediminibacterales</taxon>
        <taxon>Tepidanaerobacteraceae</taxon>
        <taxon>Tepidanaerobacter</taxon>
    </lineage>
</organism>
<comment type="similarity">
    <text evidence="1">Belongs to the ComF/GntX family.</text>
</comment>
<dbReference type="EMBL" id="DF976999">
    <property type="protein sequence ID" value="GAQ24378.1"/>
    <property type="molecule type" value="Genomic_DNA"/>
</dbReference>
<dbReference type="OrthoDB" id="9779910at2"/>
<dbReference type="InterPro" id="IPR000836">
    <property type="entry name" value="PRTase_dom"/>
</dbReference>
<dbReference type="Gene3D" id="3.40.50.2020">
    <property type="match status" value="1"/>
</dbReference>
<sequence>MNEKKTVWDTFLDILFPPSPYCLTCKSTLTAADFIICSNCRNKIEPIKGALCNKCGKPLPDDSALCYDCISTDYDFIKARSYGIYSGILKKLIYEFKYRGRQEIAEILGRLIYDLFAALSWPNFDYIVPVPLHPQRQRERGFNQSYLLGKFLSSKTNIPIFAGLKRIKPTKHQTLLDKQLRYKNLAGAFAVNSKDKIYGKTLLLIDDVYTTGATTGECSKALIESGAKGVYVLTCARG</sequence>
<dbReference type="PANTHER" id="PTHR47505:SF1">
    <property type="entry name" value="DNA UTILIZATION PROTEIN YHGH"/>
    <property type="match status" value="1"/>
</dbReference>
<protein>
    <submittedName>
        <fullName evidence="3">ComF family protein</fullName>
    </submittedName>
</protein>
<evidence type="ECO:0000313" key="3">
    <source>
        <dbReference type="EMBL" id="GAQ24378.1"/>
    </source>
</evidence>
<dbReference type="InterPro" id="IPR044005">
    <property type="entry name" value="DZR_2"/>
</dbReference>
<dbReference type="AlphaFoldDB" id="A0A0U9HCM6"/>
<evidence type="ECO:0000256" key="1">
    <source>
        <dbReference type="ARBA" id="ARBA00008007"/>
    </source>
</evidence>